<evidence type="ECO:0000256" key="1">
    <source>
        <dbReference type="ARBA" id="ARBA00022679"/>
    </source>
</evidence>
<dbReference type="GO" id="GO:0016740">
    <property type="term" value="F:transferase activity"/>
    <property type="evidence" value="ECO:0007669"/>
    <property type="project" value="UniProtKB-KW"/>
</dbReference>
<dbReference type="PANTHER" id="PTHR43300">
    <property type="entry name" value="ACETYLTRANSFERASE"/>
    <property type="match status" value="1"/>
</dbReference>
<name>A0A1J9UUP4_9BACI</name>
<dbReference type="Proteomes" id="UP000182788">
    <property type="component" value="Unassembled WGS sequence"/>
</dbReference>
<comment type="caution">
    <text evidence="3">The sequence shown here is derived from an EMBL/GenBank/DDBJ whole genome shotgun (WGS) entry which is preliminary data.</text>
</comment>
<dbReference type="InterPro" id="IPR050179">
    <property type="entry name" value="Trans_hexapeptide_repeat"/>
</dbReference>
<keyword evidence="1" id="KW-0808">Transferase</keyword>
<dbReference type="GeneID" id="87590802"/>
<organism evidence="3 4">
    <name type="scientific">Bacillus paramycoides</name>
    <dbReference type="NCBI Taxonomy" id="2026194"/>
    <lineage>
        <taxon>Bacteria</taxon>
        <taxon>Bacillati</taxon>
        <taxon>Bacillota</taxon>
        <taxon>Bacilli</taxon>
        <taxon>Bacillales</taxon>
        <taxon>Bacillaceae</taxon>
        <taxon>Bacillus</taxon>
        <taxon>Bacillus cereus group</taxon>
    </lineage>
</organism>
<dbReference type="PROSITE" id="PS00101">
    <property type="entry name" value="HEXAPEP_TRANSFERASES"/>
    <property type="match status" value="1"/>
</dbReference>
<dbReference type="Gene3D" id="2.160.10.10">
    <property type="entry name" value="Hexapeptide repeat proteins"/>
    <property type="match status" value="1"/>
</dbReference>
<keyword evidence="2" id="KW-0677">Repeat</keyword>
<dbReference type="RefSeq" id="WP_071717928.1">
    <property type="nucleotide sequence ID" value="NZ_CBCSHB010000003.1"/>
</dbReference>
<evidence type="ECO:0000313" key="4">
    <source>
        <dbReference type="Proteomes" id="UP000182788"/>
    </source>
</evidence>
<gene>
    <name evidence="3" type="ORF">BAU28_24280</name>
</gene>
<reference evidence="3 4" key="1">
    <citation type="submission" date="2016-06" db="EMBL/GenBank/DDBJ databases">
        <title>First insights into the genetic diversity and population structure of in the Bacillus cereus group bacteria from diverse marine environments.</title>
        <authorList>
            <person name="Liu Y."/>
            <person name="Lai Q."/>
            <person name="Shao Z."/>
        </authorList>
    </citation>
    <scope>NUCLEOTIDE SEQUENCE [LARGE SCALE GENOMIC DNA]</scope>
    <source>
        <strain evidence="3 4">NH24A2</strain>
    </source>
</reference>
<evidence type="ECO:0000256" key="2">
    <source>
        <dbReference type="ARBA" id="ARBA00022737"/>
    </source>
</evidence>
<dbReference type="PANTHER" id="PTHR43300:SF11">
    <property type="entry name" value="ACETYLTRANSFERASE RV3034C-RELATED"/>
    <property type="match status" value="1"/>
</dbReference>
<dbReference type="InterPro" id="IPR001451">
    <property type="entry name" value="Hexapep"/>
</dbReference>
<dbReference type="InterPro" id="IPR018357">
    <property type="entry name" value="Hexapep_transf_CS"/>
</dbReference>
<evidence type="ECO:0000313" key="3">
    <source>
        <dbReference type="EMBL" id="OJD81705.1"/>
    </source>
</evidence>
<dbReference type="Pfam" id="PF14602">
    <property type="entry name" value="Hexapep_2"/>
    <property type="match status" value="1"/>
</dbReference>
<sequence length="215" mass="24312">MLRALKNEFKLNIFRRKFKKRFVTNLIPTRIFNLNVVKKVGEYSYGPLHVMTWNNLKEELYIGNFVSIANDVIIQLGGNHEMDKISTFPFKTRLNIGQEDIAWSKGPVIIDDDVWIGSRSLILSGVHIGQGAVIAAGSVVTKNIPPYAIVGGNPAKVIKYRFSDEVINQLLLKVDYKKVNEKNINEFVNISSKRINLKVIEEIVDVLNGEQSNAK</sequence>
<accession>A0A1J9UUP4</accession>
<protein>
    <recommendedName>
        <fullName evidence="5">Acetyltransferase</fullName>
    </recommendedName>
</protein>
<dbReference type="SUPFAM" id="SSF51161">
    <property type="entry name" value="Trimeric LpxA-like enzymes"/>
    <property type="match status" value="1"/>
</dbReference>
<dbReference type="InterPro" id="IPR011004">
    <property type="entry name" value="Trimer_LpxA-like_sf"/>
</dbReference>
<dbReference type="AlphaFoldDB" id="A0A1J9UUP4"/>
<proteinExistence type="predicted"/>
<dbReference type="CDD" id="cd03349">
    <property type="entry name" value="LbH_XAT"/>
    <property type="match status" value="1"/>
</dbReference>
<evidence type="ECO:0008006" key="5">
    <source>
        <dbReference type="Google" id="ProtNLM"/>
    </source>
</evidence>
<dbReference type="EMBL" id="MAOI01000031">
    <property type="protein sequence ID" value="OJD81705.1"/>
    <property type="molecule type" value="Genomic_DNA"/>
</dbReference>